<feature type="active site" description="Charge relay system" evidence="5 6">
    <location>
        <position position="517"/>
    </location>
</feature>
<feature type="domain" description="Peptidase S8/S53" evidence="7">
    <location>
        <begin position="97"/>
        <end position="306"/>
    </location>
</feature>
<dbReference type="InterPro" id="IPR050131">
    <property type="entry name" value="Peptidase_S8_subtilisin-like"/>
</dbReference>
<dbReference type="PIRSF" id="PIRSF037894">
    <property type="entry name" value="Subtilisin_rel_CspABC"/>
    <property type="match status" value="1"/>
</dbReference>
<proteinExistence type="inferred from homology"/>
<dbReference type="GO" id="GO:0004252">
    <property type="term" value="F:serine-type endopeptidase activity"/>
    <property type="evidence" value="ECO:0007669"/>
    <property type="project" value="UniProtKB-UniRule"/>
</dbReference>
<evidence type="ECO:0000313" key="9">
    <source>
        <dbReference type="Proteomes" id="UP000823863"/>
    </source>
</evidence>
<keyword evidence="3 6" id="KW-0378">Hydrolase</keyword>
<evidence type="ECO:0000256" key="4">
    <source>
        <dbReference type="ARBA" id="ARBA00022825"/>
    </source>
</evidence>
<dbReference type="CDD" id="cd07478">
    <property type="entry name" value="Peptidases_S8_CspA-like"/>
    <property type="match status" value="1"/>
</dbReference>
<evidence type="ECO:0000256" key="1">
    <source>
        <dbReference type="ARBA" id="ARBA00011073"/>
    </source>
</evidence>
<dbReference type="PROSITE" id="PS51892">
    <property type="entry name" value="SUBTILASE"/>
    <property type="match status" value="1"/>
</dbReference>
<feature type="active site" description="Charge relay system" evidence="5 6">
    <location>
        <position position="185"/>
    </location>
</feature>
<evidence type="ECO:0000313" key="8">
    <source>
        <dbReference type="EMBL" id="HJC65636.1"/>
    </source>
</evidence>
<dbReference type="SUPFAM" id="SSF52743">
    <property type="entry name" value="Subtilisin-like"/>
    <property type="match status" value="1"/>
</dbReference>
<feature type="domain" description="Peptidase S8/S53" evidence="7">
    <location>
        <begin position="445"/>
        <end position="572"/>
    </location>
</feature>
<dbReference type="PANTHER" id="PTHR43806">
    <property type="entry name" value="PEPTIDASE S8"/>
    <property type="match status" value="1"/>
</dbReference>
<dbReference type="PRINTS" id="PR00723">
    <property type="entry name" value="SUBTILISIN"/>
</dbReference>
<dbReference type="InterPro" id="IPR000209">
    <property type="entry name" value="Peptidase_S8/S53_dom"/>
</dbReference>
<dbReference type="InterPro" id="IPR034045">
    <property type="entry name" value="Pep_S8_CspA-like"/>
</dbReference>
<gene>
    <name evidence="8" type="ORF">H9931_02795</name>
</gene>
<dbReference type="Gene3D" id="2.60.120.1290">
    <property type="match status" value="1"/>
</dbReference>
<accession>A0A9D2TDZ5</accession>
<dbReference type="InterPro" id="IPR015500">
    <property type="entry name" value="Peptidase_S8_subtilisin-rel"/>
</dbReference>
<evidence type="ECO:0000259" key="7">
    <source>
        <dbReference type="Pfam" id="PF00082"/>
    </source>
</evidence>
<reference evidence="8" key="1">
    <citation type="journal article" date="2021" name="PeerJ">
        <title>Extensive microbial diversity within the chicken gut microbiome revealed by metagenomics and culture.</title>
        <authorList>
            <person name="Gilroy R."/>
            <person name="Ravi A."/>
            <person name="Getino M."/>
            <person name="Pursley I."/>
            <person name="Horton D.L."/>
            <person name="Alikhan N.F."/>
            <person name="Baker D."/>
            <person name="Gharbi K."/>
            <person name="Hall N."/>
            <person name="Watson M."/>
            <person name="Adriaenssens E.M."/>
            <person name="Foster-Nyarko E."/>
            <person name="Jarju S."/>
            <person name="Secka A."/>
            <person name="Antonio M."/>
            <person name="Oren A."/>
            <person name="Chaudhuri R.R."/>
            <person name="La Ragione R."/>
            <person name="Hildebrand F."/>
            <person name="Pallen M.J."/>
        </authorList>
    </citation>
    <scope>NUCLEOTIDE SEQUENCE</scope>
    <source>
        <strain evidence="8">CHK198-12963</strain>
    </source>
</reference>
<feature type="active site" description="Charge relay system" evidence="5 6">
    <location>
        <position position="106"/>
    </location>
</feature>
<sequence>MAFCPFNPASQEYADFLYYFTDQSQPLDNAPEGALCLQYISSYFAVVHVPLKSSLPLSLEKYSYYSIPKLFTLLDTSSMEESGIQQVLNTTTLANGGRGTIIGIADTGIDYTNPLFRNPDGTTRLLSIWDQTLPEDSRQLPPGVSDLYPGSGAAYGTEFKEEDINAALESQDPYTLVPSRDENGHGTFLAGIAAGGFSSNGEFNGAAPNCRLAVVKLKPAKSYLRDFFLIRPEAAAYQENDIMMAIKYLYVAAMSRGMPLVILLGLGTNNGSHEGQSPLSFQLQSITRFPGIISVVAAGNETGLGHHYQGELSPEIPYEDVEIYVGSQEMDRGFSMEMWSAGADTFSVGILSPGGEMVERIHPSGGAQVTISFKLINTQVIVYDQLLESGSGRQLIFFRFLNPAEGIWRIRVFPSFSLTGEYNLWLPAESFISPETRFLRPAPYSTITVPGNSAAALTIGAYNHLNDSIYIHSSRGFTINNHVKPDLAAPGVNVYGPALSRTPSSSPLVMTRRSGTSVAAAHAAGAAASILSWGLVEGNDPGMTQTALRSYLIRGARRSPAFTYPNREWGYGILDLYQTFRSIS</sequence>
<reference evidence="8" key="2">
    <citation type="submission" date="2021-04" db="EMBL/GenBank/DDBJ databases">
        <authorList>
            <person name="Gilroy R."/>
        </authorList>
    </citation>
    <scope>NUCLEOTIDE SEQUENCE</scope>
    <source>
        <strain evidence="8">CHK198-12963</strain>
    </source>
</reference>
<comment type="similarity">
    <text evidence="1 6">Belongs to the peptidase S8 family.</text>
</comment>
<dbReference type="Proteomes" id="UP000823863">
    <property type="component" value="Unassembled WGS sequence"/>
</dbReference>
<dbReference type="InterPro" id="IPR017310">
    <property type="entry name" value="Pept_S8A_subtilisin_clostridia"/>
</dbReference>
<evidence type="ECO:0000256" key="2">
    <source>
        <dbReference type="ARBA" id="ARBA00022670"/>
    </source>
</evidence>
<evidence type="ECO:0000256" key="5">
    <source>
        <dbReference type="PIRSR" id="PIRSR615500-1"/>
    </source>
</evidence>
<dbReference type="Gene3D" id="3.40.50.200">
    <property type="entry name" value="Peptidase S8/S53 domain"/>
    <property type="match status" value="1"/>
</dbReference>
<keyword evidence="4 6" id="KW-0720">Serine protease</keyword>
<keyword evidence="2 6" id="KW-0645">Protease</keyword>
<dbReference type="InterPro" id="IPR036852">
    <property type="entry name" value="Peptidase_S8/S53_dom_sf"/>
</dbReference>
<comment type="caution">
    <text evidence="8">The sequence shown here is derived from an EMBL/GenBank/DDBJ whole genome shotgun (WGS) entry which is preliminary data.</text>
</comment>
<dbReference type="GO" id="GO:0006508">
    <property type="term" value="P:proteolysis"/>
    <property type="evidence" value="ECO:0007669"/>
    <property type="project" value="UniProtKB-KW"/>
</dbReference>
<evidence type="ECO:0000256" key="6">
    <source>
        <dbReference type="PROSITE-ProRule" id="PRU01240"/>
    </source>
</evidence>
<name>A0A9D2TDZ5_9FIRM</name>
<organism evidence="8 9">
    <name type="scientific">Candidatus Enterocloster excrementigallinarum</name>
    <dbReference type="NCBI Taxonomy" id="2838558"/>
    <lineage>
        <taxon>Bacteria</taxon>
        <taxon>Bacillati</taxon>
        <taxon>Bacillota</taxon>
        <taxon>Clostridia</taxon>
        <taxon>Lachnospirales</taxon>
        <taxon>Lachnospiraceae</taxon>
        <taxon>Enterocloster</taxon>
    </lineage>
</organism>
<evidence type="ECO:0000256" key="3">
    <source>
        <dbReference type="ARBA" id="ARBA00022801"/>
    </source>
</evidence>
<dbReference type="Pfam" id="PF00082">
    <property type="entry name" value="Peptidase_S8"/>
    <property type="match status" value="2"/>
</dbReference>
<protein>
    <submittedName>
        <fullName evidence="8">S8 family peptidase</fullName>
    </submittedName>
</protein>
<dbReference type="AlphaFoldDB" id="A0A9D2TDZ5"/>
<dbReference type="PANTHER" id="PTHR43806:SF11">
    <property type="entry name" value="CEREVISIN-RELATED"/>
    <property type="match status" value="1"/>
</dbReference>
<dbReference type="EMBL" id="DWWB01000011">
    <property type="protein sequence ID" value="HJC65636.1"/>
    <property type="molecule type" value="Genomic_DNA"/>
</dbReference>